<organism evidence="5 6">
    <name type="scientific">Actinoplanes auranticolor</name>
    <dbReference type="NCBI Taxonomy" id="47988"/>
    <lineage>
        <taxon>Bacteria</taxon>
        <taxon>Bacillati</taxon>
        <taxon>Actinomycetota</taxon>
        <taxon>Actinomycetes</taxon>
        <taxon>Micromonosporales</taxon>
        <taxon>Micromonosporaceae</taxon>
        <taxon>Actinoplanes</taxon>
    </lineage>
</organism>
<gene>
    <name evidence="5" type="ORF">Aau02nite_25410</name>
</gene>
<dbReference type="Gene3D" id="3.50.50.60">
    <property type="entry name" value="FAD/NAD(P)-binding domain"/>
    <property type="match status" value="1"/>
</dbReference>
<dbReference type="GO" id="GO:0071949">
    <property type="term" value="F:FAD binding"/>
    <property type="evidence" value="ECO:0007669"/>
    <property type="project" value="InterPro"/>
</dbReference>
<dbReference type="InterPro" id="IPR050641">
    <property type="entry name" value="RIFMO-like"/>
</dbReference>
<accession>A0A919S8I2</accession>
<dbReference type="AlphaFoldDB" id="A0A919S8I2"/>
<comment type="caution">
    <text evidence="5">The sequence shown here is derived from an EMBL/GenBank/DDBJ whole genome shotgun (WGS) entry which is preliminary data.</text>
</comment>
<comment type="cofactor">
    <cofactor evidence="1">
        <name>FAD</name>
        <dbReference type="ChEBI" id="CHEBI:57692"/>
    </cofactor>
</comment>
<protein>
    <submittedName>
        <fullName evidence="5">FAD-dependent oxidoreductase</fullName>
    </submittedName>
</protein>
<name>A0A919S8I2_9ACTN</name>
<evidence type="ECO:0000256" key="3">
    <source>
        <dbReference type="ARBA" id="ARBA00022827"/>
    </source>
</evidence>
<evidence type="ECO:0000313" key="5">
    <source>
        <dbReference type="EMBL" id="GIM66986.1"/>
    </source>
</evidence>
<dbReference type="InterPro" id="IPR036188">
    <property type="entry name" value="FAD/NAD-bd_sf"/>
</dbReference>
<dbReference type="GO" id="GO:0016709">
    <property type="term" value="F:oxidoreductase activity, acting on paired donors, with incorporation or reduction of molecular oxygen, NAD(P)H as one donor, and incorporation of one atom of oxygen"/>
    <property type="evidence" value="ECO:0007669"/>
    <property type="project" value="UniProtKB-ARBA"/>
</dbReference>
<dbReference type="InterPro" id="IPR002938">
    <property type="entry name" value="FAD-bd"/>
</dbReference>
<keyword evidence="2" id="KW-0285">Flavoprotein</keyword>
<dbReference type="Gene3D" id="3.40.30.120">
    <property type="match status" value="1"/>
</dbReference>
<evidence type="ECO:0000256" key="1">
    <source>
        <dbReference type="ARBA" id="ARBA00001974"/>
    </source>
</evidence>
<keyword evidence="3" id="KW-0274">FAD</keyword>
<dbReference type="SUPFAM" id="SSF51905">
    <property type="entry name" value="FAD/NAD(P)-binding domain"/>
    <property type="match status" value="1"/>
</dbReference>
<feature type="domain" description="FAD-binding" evidence="4">
    <location>
        <begin position="7"/>
        <end position="352"/>
    </location>
</feature>
<evidence type="ECO:0000313" key="6">
    <source>
        <dbReference type="Proteomes" id="UP000681340"/>
    </source>
</evidence>
<dbReference type="PANTHER" id="PTHR43004:SF19">
    <property type="entry name" value="BINDING MONOOXYGENASE, PUTATIVE (JCVI)-RELATED"/>
    <property type="match status" value="1"/>
</dbReference>
<dbReference type="Pfam" id="PF21274">
    <property type="entry name" value="Rng_hyd_C"/>
    <property type="match status" value="1"/>
</dbReference>
<dbReference type="PRINTS" id="PR00420">
    <property type="entry name" value="RNGMNOXGNASE"/>
</dbReference>
<dbReference type="EMBL" id="BOQL01000021">
    <property type="protein sequence ID" value="GIM66986.1"/>
    <property type="molecule type" value="Genomic_DNA"/>
</dbReference>
<dbReference type="Pfam" id="PF01494">
    <property type="entry name" value="FAD_binding_3"/>
    <property type="match status" value="1"/>
</dbReference>
<evidence type="ECO:0000256" key="2">
    <source>
        <dbReference type="ARBA" id="ARBA00022630"/>
    </source>
</evidence>
<dbReference type="PANTHER" id="PTHR43004">
    <property type="entry name" value="TRK SYSTEM POTASSIUM UPTAKE PROTEIN"/>
    <property type="match status" value="1"/>
</dbReference>
<dbReference type="RefSeq" id="WP_307857876.1">
    <property type="nucleotide sequence ID" value="NZ_BAABEA010000019.1"/>
</dbReference>
<dbReference type="Gene3D" id="3.30.9.10">
    <property type="entry name" value="D-Amino Acid Oxidase, subunit A, domain 2"/>
    <property type="match status" value="1"/>
</dbReference>
<sequence>MTAPVLRTSVLVVGAGVAGSVLALELARHQVRSTVVERASRPPRDPALALVRGRSMELLRRLGVAGDIRRHGIDPDLSADVIWSRGLDQPPVLVSQVPSANQVRDRYAAVHDGSDLVEPYLLLPGAELAGRLRAAARDHPLIDLREGWTFTDLRLEPDGTVATVLAAGNGVRHVVEADHLAGCDGARSTVRRCLGIPMEHLGAPAPHYTVHFRCPDLTGRSDRPSTIIAAGITLTWHGDRDFWIAHLPLGPDESAEVDPAHLVRDRLGLRTDTVDVLAVDQWDGALGVARTYRRGTAYLAGEAAHCFDPAGGNADICIGDAVDLGWKLAASINGWAGPGLLASYDSDRRRCALLDRELLARTYETRRRFSRLAAAGASRQFLADVLRQEPPQIETTGTGPAGGGQFLDQLGPQFTLVDCTDDGSGRALTAVARAHGVPMTYLPVAGRADRGLWERRLTLVRPDQHVAWRGDEQPADWAAVLDVATGHRSEDRVNT</sequence>
<evidence type="ECO:0000259" key="4">
    <source>
        <dbReference type="Pfam" id="PF01494"/>
    </source>
</evidence>
<proteinExistence type="predicted"/>
<dbReference type="Proteomes" id="UP000681340">
    <property type="component" value="Unassembled WGS sequence"/>
</dbReference>
<reference evidence="5" key="1">
    <citation type="submission" date="2021-03" db="EMBL/GenBank/DDBJ databases">
        <title>Whole genome shotgun sequence of Actinoplanes auranticolor NBRC 12245.</title>
        <authorList>
            <person name="Komaki H."/>
            <person name="Tamura T."/>
        </authorList>
    </citation>
    <scope>NUCLEOTIDE SEQUENCE</scope>
    <source>
        <strain evidence="5">NBRC 12245</strain>
    </source>
</reference>
<keyword evidence="6" id="KW-1185">Reference proteome</keyword>